<dbReference type="Proteomes" id="UP000236291">
    <property type="component" value="Unassembled WGS sequence"/>
</dbReference>
<evidence type="ECO:0000313" key="1">
    <source>
        <dbReference type="EMBL" id="PNX59525.1"/>
    </source>
</evidence>
<evidence type="ECO:0000313" key="2">
    <source>
        <dbReference type="Proteomes" id="UP000236291"/>
    </source>
</evidence>
<reference evidence="1 2" key="2">
    <citation type="journal article" date="2017" name="Front. Plant Sci.">
        <title>Gene Classification and Mining of Molecular Markers Useful in Red Clover (Trifolium pratense) Breeding.</title>
        <authorList>
            <person name="Istvanek J."/>
            <person name="Dluhosova J."/>
            <person name="Dluhos P."/>
            <person name="Patkova L."/>
            <person name="Nedelnik J."/>
            <person name="Repkova J."/>
        </authorList>
    </citation>
    <scope>NUCLEOTIDE SEQUENCE [LARGE SCALE GENOMIC DNA]</scope>
    <source>
        <strain evidence="2">cv. Tatra</strain>
        <tissue evidence="1">Young leaves</tissue>
    </source>
</reference>
<proteinExistence type="predicted"/>
<accession>A0A2K3JZP0</accession>
<feature type="non-terminal residue" evidence="1">
    <location>
        <position position="1"/>
    </location>
</feature>
<gene>
    <name evidence="1" type="ORF">L195_g051461</name>
</gene>
<sequence length="82" mass="9042">GLKALGGDMVSHSIVVLEHCLISPYTSPNSPNKLYQYPVWLGVEARVDYGIGSPIGCENLHVLKGDCWISSMGLIDYEEIEY</sequence>
<dbReference type="AlphaFoldDB" id="A0A2K3JZP0"/>
<dbReference type="EMBL" id="ASHM01080864">
    <property type="protein sequence ID" value="PNX59525.1"/>
    <property type="molecule type" value="Genomic_DNA"/>
</dbReference>
<protein>
    <submittedName>
        <fullName evidence="1">Uncharacterized protein</fullName>
    </submittedName>
</protein>
<organism evidence="1 2">
    <name type="scientific">Trifolium pratense</name>
    <name type="common">Red clover</name>
    <dbReference type="NCBI Taxonomy" id="57577"/>
    <lineage>
        <taxon>Eukaryota</taxon>
        <taxon>Viridiplantae</taxon>
        <taxon>Streptophyta</taxon>
        <taxon>Embryophyta</taxon>
        <taxon>Tracheophyta</taxon>
        <taxon>Spermatophyta</taxon>
        <taxon>Magnoliopsida</taxon>
        <taxon>eudicotyledons</taxon>
        <taxon>Gunneridae</taxon>
        <taxon>Pentapetalae</taxon>
        <taxon>rosids</taxon>
        <taxon>fabids</taxon>
        <taxon>Fabales</taxon>
        <taxon>Fabaceae</taxon>
        <taxon>Papilionoideae</taxon>
        <taxon>50 kb inversion clade</taxon>
        <taxon>NPAAA clade</taxon>
        <taxon>Hologalegina</taxon>
        <taxon>IRL clade</taxon>
        <taxon>Trifolieae</taxon>
        <taxon>Trifolium</taxon>
    </lineage>
</organism>
<reference evidence="1 2" key="1">
    <citation type="journal article" date="2014" name="Am. J. Bot.">
        <title>Genome assembly and annotation for red clover (Trifolium pratense; Fabaceae).</title>
        <authorList>
            <person name="Istvanek J."/>
            <person name="Jaros M."/>
            <person name="Krenek A."/>
            <person name="Repkova J."/>
        </authorList>
    </citation>
    <scope>NUCLEOTIDE SEQUENCE [LARGE SCALE GENOMIC DNA]</scope>
    <source>
        <strain evidence="2">cv. Tatra</strain>
        <tissue evidence="1">Young leaves</tissue>
    </source>
</reference>
<comment type="caution">
    <text evidence="1">The sequence shown here is derived from an EMBL/GenBank/DDBJ whole genome shotgun (WGS) entry which is preliminary data.</text>
</comment>
<name>A0A2K3JZP0_TRIPR</name>